<name>A0A5C6ZJ78_9FLAO</name>
<keyword evidence="2" id="KW-1185">Reference proteome</keyword>
<comment type="caution">
    <text evidence="1">The sequence shown here is derived from an EMBL/GenBank/DDBJ whole genome shotgun (WGS) entry which is preliminary data.</text>
</comment>
<protein>
    <submittedName>
        <fullName evidence="1">5-oxoprolinase subunit PxpA</fullName>
        <ecNumber evidence="1">3.5.2.9</ecNumber>
    </submittedName>
</protein>
<dbReference type="GO" id="GO:0005975">
    <property type="term" value="P:carbohydrate metabolic process"/>
    <property type="evidence" value="ECO:0007669"/>
    <property type="project" value="InterPro"/>
</dbReference>
<dbReference type="Gene3D" id="3.20.20.370">
    <property type="entry name" value="Glycoside hydrolase/deacetylase"/>
    <property type="match status" value="1"/>
</dbReference>
<dbReference type="InterPro" id="IPR005501">
    <property type="entry name" value="LamB/YcsF/PxpA-like"/>
</dbReference>
<dbReference type="InterPro" id="IPR011330">
    <property type="entry name" value="Glyco_hydro/deAcase_b/a-brl"/>
</dbReference>
<proteinExistence type="predicted"/>
<organism evidence="1 2">
    <name type="scientific">Subsaximicrobium wynnwilliamsii</name>
    <dbReference type="NCBI Taxonomy" id="291179"/>
    <lineage>
        <taxon>Bacteria</taxon>
        <taxon>Pseudomonadati</taxon>
        <taxon>Bacteroidota</taxon>
        <taxon>Flavobacteriia</taxon>
        <taxon>Flavobacteriales</taxon>
        <taxon>Flavobacteriaceae</taxon>
        <taxon>Subsaximicrobium</taxon>
    </lineage>
</organism>
<dbReference type="NCBIfam" id="NF003816">
    <property type="entry name" value="PRK05406.1-5"/>
    <property type="match status" value="1"/>
</dbReference>
<gene>
    <name evidence="1" type="primary">pxpA</name>
    <name evidence="1" type="ORF">ESY86_06280</name>
</gene>
<dbReference type="GO" id="GO:0017168">
    <property type="term" value="F:5-oxoprolinase (ATP-hydrolyzing) activity"/>
    <property type="evidence" value="ECO:0007669"/>
    <property type="project" value="UniProtKB-EC"/>
</dbReference>
<sequence length="245" mass="26865">MNSSIDINCDLGEGMGNEASIMPLISSCNIACGAHAGDLATMETVVDLAQRHQVKIGAHPSFPDKANFGRKVMQIPAEELRKSLTFQIESLMTILKQKNGNLHHVKPHGALYNLAAKDEATAKVVVEVVKGFGGNFILYAPYQSVIAKVAKAQGVPVMFEAFADRHYNADLSLVARTHEQALIHNPDEMFAQVYRMVSEGKVRTRDGVEVSMKADTFCVHGDGKNVVENLEHLRTKLMAHHITMS</sequence>
<evidence type="ECO:0000313" key="1">
    <source>
        <dbReference type="EMBL" id="TXD89809.1"/>
    </source>
</evidence>
<dbReference type="Proteomes" id="UP000321578">
    <property type="component" value="Unassembled WGS sequence"/>
</dbReference>
<evidence type="ECO:0000313" key="2">
    <source>
        <dbReference type="Proteomes" id="UP000321578"/>
    </source>
</evidence>
<dbReference type="AlphaFoldDB" id="A0A5C6ZJ78"/>
<dbReference type="SUPFAM" id="SSF88713">
    <property type="entry name" value="Glycoside hydrolase/deacetylase"/>
    <property type="match status" value="1"/>
</dbReference>
<dbReference type="EMBL" id="VORO01000005">
    <property type="protein sequence ID" value="TXD89809.1"/>
    <property type="molecule type" value="Genomic_DNA"/>
</dbReference>
<dbReference type="NCBIfam" id="NF003814">
    <property type="entry name" value="PRK05406.1-3"/>
    <property type="match status" value="1"/>
</dbReference>
<keyword evidence="1" id="KW-0378">Hydrolase</keyword>
<dbReference type="OrthoDB" id="9773478at2"/>
<reference evidence="1 2" key="1">
    <citation type="submission" date="2019-08" db="EMBL/GenBank/DDBJ databases">
        <title>Genomes of Subsaximicrobium wynnwilliamsii strains.</title>
        <authorList>
            <person name="Bowman J.P."/>
        </authorList>
    </citation>
    <scope>NUCLEOTIDE SEQUENCE [LARGE SCALE GENOMIC DNA]</scope>
    <source>
        <strain evidence="1 2">2-80-2</strain>
    </source>
</reference>
<dbReference type="CDD" id="cd10801">
    <property type="entry name" value="LamB_YcsF_like_1"/>
    <property type="match status" value="1"/>
</dbReference>
<dbReference type="RefSeq" id="WP_147085753.1">
    <property type="nucleotide sequence ID" value="NZ_VORM01000005.1"/>
</dbReference>
<dbReference type="EC" id="3.5.2.9" evidence="1"/>
<dbReference type="PANTHER" id="PTHR30292">
    <property type="entry name" value="UNCHARACTERIZED PROTEIN YBGL-RELATED"/>
    <property type="match status" value="1"/>
</dbReference>
<dbReference type="Pfam" id="PF03746">
    <property type="entry name" value="LamB_YcsF"/>
    <property type="match status" value="1"/>
</dbReference>
<dbReference type="PANTHER" id="PTHR30292:SF0">
    <property type="entry name" value="5-OXOPROLINASE SUBUNIT A"/>
    <property type="match status" value="1"/>
</dbReference>
<accession>A0A5C6ZJ78</accession>